<protein>
    <recommendedName>
        <fullName evidence="1">Autotransporter domain-containing protein</fullName>
    </recommendedName>
</protein>
<gene>
    <name evidence="2" type="ORF">G6F51_014229</name>
</gene>
<dbReference type="NCBIfam" id="TIGR01414">
    <property type="entry name" value="autotrans_barl"/>
    <property type="match status" value="1"/>
</dbReference>
<dbReference type="Gene3D" id="2.40.128.130">
    <property type="entry name" value="Autotransporter beta-domain"/>
    <property type="match status" value="1"/>
</dbReference>
<dbReference type="AlphaFoldDB" id="A0A9P7BZ97"/>
<sequence length="135" mass="13957">MAGQDLALGSNGLMGVAFGETRSNGGSSFGGDRGRDRQAQAQLYAGWNLGRGYALAQFGSGQFTRARDRQLLLGAGAYGVSARYGGRFSSASVEGGYRFGRAGASLTPYLGASTTRVETDAFQELGGPDAGRCAR</sequence>
<dbReference type="Pfam" id="PF03797">
    <property type="entry name" value="Autotransporter"/>
    <property type="match status" value="1"/>
</dbReference>
<dbReference type="InterPro" id="IPR006315">
    <property type="entry name" value="OM_autotransptr_brl_dom"/>
</dbReference>
<comment type="caution">
    <text evidence="2">The sequence shown here is derived from an EMBL/GenBank/DDBJ whole genome shotgun (WGS) entry which is preliminary data.</text>
</comment>
<accession>A0A9P7BZ97</accession>
<dbReference type="EMBL" id="JAANIT010008559">
    <property type="protein sequence ID" value="KAG1529185.1"/>
    <property type="molecule type" value="Genomic_DNA"/>
</dbReference>
<organism evidence="2 3">
    <name type="scientific">Rhizopus oryzae</name>
    <name type="common">Mucormycosis agent</name>
    <name type="synonym">Rhizopus arrhizus var. delemar</name>
    <dbReference type="NCBI Taxonomy" id="64495"/>
    <lineage>
        <taxon>Eukaryota</taxon>
        <taxon>Fungi</taxon>
        <taxon>Fungi incertae sedis</taxon>
        <taxon>Mucoromycota</taxon>
        <taxon>Mucoromycotina</taxon>
        <taxon>Mucoromycetes</taxon>
        <taxon>Mucorales</taxon>
        <taxon>Mucorineae</taxon>
        <taxon>Rhizopodaceae</taxon>
        <taxon>Rhizopus</taxon>
    </lineage>
</organism>
<proteinExistence type="predicted"/>
<dbReference type="InterPro" id="IPR005546">
    <property type="entry name" value="Autotransporte_beta"/>
</dbReference>
<evidence type="ECO:0000313" key="2">
    <source>
        <dbReference type="EMBL" id="KAG1529185.1"/>
    </source>
</evidence>
<dbReference type="SUPFAM" id="SSF103515">
    <property type="entry name" value="Autotransporter"/>
    <property type="match status" value="1"/>
</dbReference>
<dbReference type="PROSITE" id="PS51208">
    <property type="entry name" value="AUTOTRANSPORTER"/>
    <property type="match status" value="1"/>
</dbReference>
<evidence type="ECO:0000259" key="1">
    <source>
        <dbReference type="PROSITE" id="PS51208"/>
    </source>
</evidence>
<feature type="domain" description="Autotransporter" evidence="1">
    <location>
        <begin position="1"/>
        <end position="135"/>
    </location>
</feature>
<evidence type="ECO:0000313" key="3">
    <source>
        <dbReference type="Proteomes" id="UP000717996"/>
    </source>
</evidence>
<dbReference type="Proteomes" id="UP000717996">
    <property type="component" value="Unassembled WGS sequence"/>
</dbReference>
<name>A0A9P7BZ97_RHIOR</name>
<dbReference type="InterPro" id="IPR036709">
    <property type="entry name" value="Autotransporte_beta_dom_sf"/>
</dbReference>
<reference evidence="2" key="1">
    <citation type="journal article" date="2020" name="Microb. Genom.">
        <title>Genetic diversity of clinical and environmental Mucorales isolates obtained from an investigation of mucormycosis cases among solid organ transplant recipients.</title>
        <authorList>
            <person name="Nguyen M.H."/>
            <person name="Kaul D."/>
            <person name="Muto C."/>
            <person name="Cheng S.J."/>
            <person name="Richter R.A."/>
            <person name="Bruno V.M."/>
            <person name="Liu G."/>
            <person name="Beyhan S."/>
            <person name="Sundermann A.J."/>
            <person name="Mounaud S."/>
            <person name="Pasculle A.W."/>
            <person name="Nierman W.C."/>
            <person name="Driscoll E."/>
            <person name="Cumbie R."/>
            <person name="Clancy C.J."/>
            <person name="Dupont C.L."/>
        </authorList>
    </citation>
    <scope>NUCLEOTIDE SEQUENCE</scope>
    <source>
        <strain evidence="2">GL16</strain>
    </source>
</reference>
<dbReference type="GO" id="GO:0019867">
    <property type="term" value="C:outer membrane"/>
    <property type="evidence" value="ECO:0007669"/>
    <property type="project" value="InterPro"/>
</dbReference>